<organism evidence="4 5">
    <name type="scientific">Trichomalopsis sarcophagae</name>
    <dbReference type="NCBI Taxonomy" id="543379"/>
    <lineage>
        <taxon>Eukaryota</taxon>
        <taxon>Metazoa</taxon>
        <taxon>Ecdysozoa</taxon>
        <taxon>Arthropoda</taxon>
        <taxon>Hexapoda</taxon>
        <taxon>Insecta</taxon>
        <taxon>Pterygota</taxon>
        <taxon>Neoptera</taxon>
        <taxon>Endopterygota</taxon>
        <taxon>Hymenoptera</taxon>
        <taxon>Apocrita</taxon>
        <taxon>Proctotrupomorpha</taxon>
        <taxon>Chalcidoidea</taxon>
        <taxon>Pteromalidae</taxon>
        <taxon>Pteromalinae</taxon>
        <taxon>Trichomalopsis</taxon>
    </lineage>
</organism>
<dbReference type="Pfam" id="PF00059">
    <property type="entry name" value="Lectin_C"/>
    <property type="match status" value="1"/>
</dbReference>
<gene>
    <name evidence="4" type="ORF">TSAR_004942</name>
</gene>
<keyword evidence="1" id="KW-1015">Disulfide bond</keyword>
<feature type="domain" description="C-type lectin" evidence="3">
    <location>
        <begin position="222"/>
        <end position="340"/>
    </location>
</feature>
<keyword evidence="5" id="KW-1185">Reference proteome</keyword>
<evidence type="ECO:0000259" key="3">
    <source>
        <dbReference type="PROSITE" id="PS50041"/>
    </source>
</evidence>
<dbReference type="InterPro" id="IPR016186">
    <property type="entry name" value="C-type_lectin-like/link_sf"/>
</dbReference>
<dbReference type="InterPro" id="IPR001304">
    <property type="entry name" value="C-type_lectin-like"/>
</dbReference>
<dbReference type="Gene3D" id="3.10.100.10">
    <property type="entry name" value="Mannose-Binding Protein A, subunit A"/>
    <property type="match status" value="1"/>
</dbReference>
<sequence length="350" mass="39435">MIRPCNYGAIIYSICFVLVVSSAVDHSGEADDLKKVLSELEKVSSLLQSVNSINDRLINNLRVNATRYLRSNSPELLRKRGYTCTSGIGWHKLYLANLTWNEARKACRRDDAHLAVLNSPNEAKLQSVIRDDNMSLPTRYCIALCFGALFSIALAVEVVDNVGITTERSVFLSDFDRIMTRMESTKDRIAKVLNETRQNDVKSLHELLIGRGYQHTAEVGYHKLYSKQLSWYDALQRCRMEDAHLAIIDSSAEAVVISKLVKEKLPVVSDEKSVAYVGYHDYCANGWIDVFFKPLGNDNDYVHWKQGVPQSTAGPKCATIDGDGYLRSSRCTAERAFICETKLPNFSKVY</sequence>
<dbReference type="PANTHER" id="PTHR22803">
    <property type="entry name" value="MANNOSE, PHOSPHOLIPASE, LECTIN RECEPTOR RELATED"/>
    <property type="match status" value="1"/>
</dbReference>
<evidence type="ECO:0000313" key="4">
    <source>
        <dbReference type="EMBL" id="OXU29776.1"/>
    </source>
</evidence>
<dbReference type="Proteomes" id="UP000215335">
    <property type="component" value="Unassembled WGS sequence"/>
</dbReference>
<accession>A0A232FG85</accession>
<keyword evidence="2" id="KW-0812">Transmembrane</keyword>
<protein>
    <recommendedName>
        <fullName evidence="3">C-type lectin domain-containing protein</fullName>
    </recommendedName>
</protein>
<dbReference type="EMBL" id="NNAY01000240">
    <property type="protein sequence ID" value="OXU29776.1"/>
    <property type="molecule type" value="Genomic_DNA"/>
</dbReference>
<dbReference type="InterPro" id="IPR016187">
    <property type="entry name" value="CTDL_fold"/>
</dbReference>
<evidence type="ECO:0000313" key="5">
    <source>
        <dbReference type="Proteomes" id="UP000215335"/>
    </source>
</evidence>
<proteinExistence type="predicted"/>
<evidence type="ECO:0000256" key="1">
    <source>
        <dbReference type="ARBA" id="ARBA00023157"/>
    </source>
</evidence>
<feature type="transmembrane region" description="Helical" evidence="2">
    <location>
        <begin position="6"/>
        <end position="24"/>
    </location>
</feature>
<dbReference type="PROSITE" id="PS00615">
    <property type="entry name" value="C_TYPE_LECTIN_1"/>
    <property type="match status" value="1"/>
</dbReference>
<evidence type="ECO:0000256" key="2">
    <source>
        <dbReference type="SAM" id="Phobius"/>
    </source>
</evidence>
<dbReference type="CDD" id="cd00037">
    <property type="entry name" value="CLECT"/>
    <property type="match status" value="2"/>
</dbReference>
<dbReference type="SUPFAM" id="SSF56436">
    <property type="entry name" value="C-type lectin-like"/>
    <property type="match status" value="2"/>
</dbReference>
<dbReference type="InterPro" id="IPR050111">
    <property type="entry name" value="C-type_lectin/snaclec_domain"/>
</dbReference>
<keyword evidence="2" id="KW-1133">Transmembrane helix</keyword>
<name>A0A232FG85_9HYME</name>
<keyword evidence="2" id="KW-0472">Membrane</keyword>
<dbReference type="SMART" id="SM00034">
    <property type="entry name" value="CLECT"/>
    <property type="match status" value="1"/>
</dbReference>
<reference evidence="4 5" key="1">
    <citation type="journal article" date="2017" name="Curr. Biol.">
        <title>The Evolution of Venom by Co-option of Single-Copy Genes.</title>
        <authorList>
            <person name="Martinson E.O."/>
            <person name="Mrinalini"/>
            <person name="Kelkar Y.D."/>
            <person name="Chang C.H."/>
            <person name="Werren J.H."/>
        </authorList>
    </citation>
    <scope>NUCLEOTIDE SEQUENCE [LARGE SCALE GENOMIC DNA]</scope>
    <source>
        <strain evidence="4 5">Alberta</strain>
        <tissue evidence="4">Whole body</tissue>
    </source>
</reference>
<comment type="caution">
    <text evidence="4">The sequence shown here is derived from an EMBL/GenBank/DDBJ whole genome shotgun (WGS) entry which is preliminary data.</text>
</comment>
<dbReference type="AlphaFoldDB" id="A0A232FG85"/>
<dbReference type="OrthoDB" id="418245at2759"/>
<dbReference type="InterPro" id="IPR018378">
    <property type="entry name" value="C-type_lectin_CS"/>
</dbReference>
<dbReference type="PROSITE" id="PS50041">
    <property type="entry name" value="C_TYPE_LECTIN_2"/>
    <property type="match status" value="1"/>
</dbReference>